<protein>
    <recommendedName>
        <fullName evidence="11">Branched-chain amino acid ABC transporter permease</fullName>
    </recommendedName>
</protein>
<evidence type="ECO:0000256" key="2">
    <source>
        <dbReference type="ARBA" id="ARBA00022448"/>
    </source>
</evidence>
<evidence type="ECO:0000256" key="7">
    <source>
        <dbReference type="ARBA" id="ARBA00023136"/>
    </source>
</evidence>
<evidence type="ECO:0000256" key="4">
    <source>
        <dbReference type="ARBA" id="ARBA00022692"/>
    </source>
</evidence>
<gene>
    <name evidence="10" type="ORF">LCGC14_1922950</name>
</gene>
<evidence type="ECO:0000256" key="3">
    <source>
        <dbReference type="ARBA" id="ARBA00022475"/>
    </source>
</evidence>
<sequence>MLLQVTLSGLATGSIYALVALGLALIYNTTEHVNFAQGEMSMVSAFIGFTFFHSVGFSLPVAFLLTIAVSAVLGIIVERLVIRPAMRAPHFNIFIITLGLSIVLKSLAGFVWSHDDFPYPSIFPNETIKVGNATIDLISIGNIGTTVVLMLMLFIFFKYTRYGTAMRAVSHSQNAALLMGISVKQSFSITWAISFMVAAVAGILMAPVVFLSTHMGMVVINGFAAAILGGWGSIPGSIIGGMLLGIIDNVAPLYLPSQIKNVVPFMVIFIVLVIRPKGIMGVERLTKV</sequence>
<feature type="transmembrane region" description="Helical" evidence="9">
    <location>
        <begin position="93"/>
        <end position="113"/>
    </location>
</feature>
<keyword evidence="5" id="KW-0029">Amino-acid transport</keyword>
<dbReference type="GO" id="GO:0022857">
    <property type="term" value="F:transmembrane transporter activity"/>
    <property type="evidence" value="ECO:0007669"/>
    <property type="project" value="InterPro"/>
</dbReference>
<keyword evidence="2" id="KW-0813">Transport</keyword>
<feature type="transmembrane region" description="Helical" evidence="9">
    <location>
        <begin position="133"/>
        <end position="157"/>
    </location>
</feature>
<dbReference type="PANTHER" id="PTHR11795:SF451">
    <property type="entry name" value="ABC TRANSPORTER PERMEASE PROTEIN"/>
    <property type="match status" value="1"/>
</dbReference>
<accession>A0A0F9I456</accession>
<evidence type="ECO:0008006" key="11">
    <source>
        <dbReference type="Google" id="ProtNLM"/>
    </source>
</evidence>
<feature type="transmembrane region" description="Helical" evidence="9">
    <location>
        <begin position="61"/>
        <end position="81"/>
    </location>
</feature>
<organism evidence="10">
    <name type="scientific">marine sediment metagenome</name>
    <dbReference type="NCBI Taxonomy" id="412755"/>
    <lineage>
        <taxon>unclassified sequences</taxon>
        <taxon>metagenomes</taxon>
        <taxon>ecological metagenomes</taxon>
    </lineage>
</organism>
<evidence type="ECO:0000256" key="8">
    <source>
        <dbReference type="ARBA" id="ARBA00037998"/>
    </source>
</evidence>
<dbReference type="EMBL" id="LAZR01020514">
    <property type="protein sequence ID" value="KKL88615.1"/>
    <property type="molecule type" value="Genomic_DNA"/>
</dbReference>
<keyword evidence="7 9" id="KW-0472">Membrane</keyword>
<keyword evidence="6 9" id="KW-1133">Transmembrane helix</keyword>
<feature type="transmembrane region" description="Helical" evidence="9">
    <location>
        <begin position="223"/>
        <end position="247"/>
    </location>
</feature>
<evidence type="ECO:0000256" key="1">
    <source>
        <dbReference type="ARBA" id="ARBA00004651"/>
    </source>
</evidence>
<dbReference type="GO" id="GO:0005886">
    <property type="term" value="C:plasma membrane"/>
    <property type="evidence" value="ECO:0007669"/>
    <property type="project" value="UniProtKB-SubCell"/>
</dbReference>
<evidence type="ECO:0000313" key="10">
    <source>
        <dbReference type="EMBL" id="KKL88615.1"/>
    </source>
</evidence>
<feature type="transmembrane region" description="Helical" evidence="9">
    <location>
        <begin position="6"/>
        <end position="27"/>
    </location>
</feature>
<comment type="caution">
    <text evidence="10">The sequence shown here is derived from an EMBL/GenBank/DDBJ whole genome shotgun (WGS) entry which is preliminary data.</text>
</comment>
<proteinExistence type="inferred from homology"/>
<dbReference type="CDD" id="cd06582">
    <property type="entry name" value="TM_PBP1_LivH_like"/>
    <property type="match status" value="1"/>
</dbReference>
<dbReference type="AlphaFoldDB" id="A0A0F9I456"/>
<keyword evidence="4 9" id="KW-0812">Transmembrane</keyword>
<name>A0A0F9I456_9ZZZZ</name>
<comment type="subcellular location">
    <subcellularLocation>
        <location evidence="1">Cell membrane</location>
        <topology evidence="1">Multi-pass membrane protein</topology>
    </subcellularLocation>
</comment>
<dbReference type="Pfam" id="PF02653">
    <property type="entry name" value="BPD_transp_2"/>
    <property type="match status" value="1"/>
</dbReference>
<dbReference type="PANTHER" id="PTHR11795">
    <property type="entry name" value="BRANCHED-CHAIN AMINO ACID TRANSPORT SYSTEM PERMEASE PROTEIN LIVH"/>
    <property type="match status" value="1"/>
</dbReference>
<keyword evidence="3" id="KW-1003">Cell membrane</keyword>
<feature type="transmembrane region" description="Helical" evidence="9">
    <location>
        <begin position="253"/>
        <end position="274"/>
    </location>
</feature>
<evidence type="ECO:0000256" key="9">
    <source>
        <dbReference type="SAM" id="Phobius"/>
    </source>
</evidence>
<evidence type="ECO:0000256" key="6">
    <source>
        <dbReference type="ARBA" id="ARBA00022989"/>
    </source>
</evidence>
<feature type="transmembrane region" description="Helical" evidence="9">
    <location>
        <begin position="189"/>
        <end position="211"/>
    </location>
</feature>
<dbReference type="GO" id="GO:0006865">
    <property type="term" value="P:amino acid transport"/>
    <property type="evidence" value="ECO:0007669"/>
    <property type="project" value="UniProtKB-KW"/>
</dbReference>
<reference evidence="10" key="1">
    <citation type="journal article" date="2015" name="Nature">
        <title>Complex archaea that bridge the gap between prokaryotes and eukaryotes.</title>
        <authorList>
            <person name="Spang A."/>
            <person name="Saw J.H."/>
            <person name="Jorgensen S.L."/>
            <person name="Zaremba-Niedzwiedzka K."/>
            <person name="Martijn J."/>
            <person name="Lind A.E."/>
            <person name="van Eijk R."/>
            <person name="Schleper C."/>
            <person name="Guy L."/>
            <person name="Ettema T.J."/>
        </authorList>
    </citation>
    <scope>NUCLEOTIDE SEQUENCE</scope>
</reference>
<dbReference type="InterPro" id="IPR052157">
    <property type="entry name" value="BCAA_transport_permease"/>
</dbReference>
<comment type="similarity">
    <text evidence="8">Belongs to the binding-protein-dependent transport system permease family. LivHM subfamily.</text>
</comment>
<evidence type="ECO:0000256" key="5">
    <source>
        <dbReference type="ARBA" id="ARBA00022970"/>
    </source>
</evidence>
<dbReference type="InterPro" id="IPR001851">
    <property type="entry name" value="ABC_transp_permease"/>
</dbReference>